<name>A0A4Q4TH81_9PEZI</name>
<keyword evidence="3" id="KW-0274">FAD</keyword>
<dbReference type="Proteomes" id="UP000293360">
    <property type="component" value="Unassembled WGS sequence"/>
</dbReference>
<dbReference type="InterPro" id="IPR050416">
    <property type="entry name" value="FAD-linked_Oxidoreductase"/>
</dbReference>
<organism evidence="7 8">
    <name type="scientific">Monosporascus ibericus</name>
    <dbReference type="NCBI Taxonomy" id="155417"/>
    <lineage>
        <taxon>Eukaryota</taxon>
        <taxon>Fungi</taxon>
        <taxon>Dikarya</taxon>
        <taxon>Ascomycota</taxon>
        <taxon>Pezizomycotina</taxon>
        <taxon>Sordariomycetes</taxon>
        <taxon>Xylariomycetidae</taxon>
        <taxon>Xylariales</taxon>
        <taxon>Xylariales incertae sedis</taxon>
        <taxon>Monosporascus</taxon>
    </lineage>
</organism>
<dbReference type="PANTHER" id="PTHR42973">
    <property type="entry name" value="BINDING OXIDOREDUCTASE, PUTATIVE (AFU_ORTHOLOGUE AFUA_1G17690)-RELATED"/>
    <property type="match status" value="1"/>
</dbReference>
<reference evidence="7 8" key="1">
    <citation type="submission" date="2018-06" db="EMBL/GenBank/DDBJ databases">
        <title>Complete Genomes of Monosporascus.</title>
        <authorList>
            <person name="Robinson A.J."/>
            <person name="Natvig D.O."/>
        </authorList>
    </citation>
    <scope>NUCLEOTIDE SEQUENCE [LARGE SCALE GENOMIC DNA]</scope>
    <source>
        <strain evidence="7 8">CBS 110550</strain>
    </source>
</reference>
<dbReference type="SUPFAM" id="SSF56176">
    <property type="entry name" value="FAD-binding/transporter-associated domain-like"/>
    <property type="match status" value="1"/>
</dbReference>
<accession>A0A4Q4TH81</accession>
<feature type="domain" description="FAD-binding PCMH-type" evidence="6">
    <location>
        <begin position="111"/>
        <end position="293"/>
    </location>
</feature>
<sequence length="569" mass="62110">MENEPERPELAESCAAGIPYSLFTIMASQAFYSFTVVAFVVLTSILMLRQRLASSGQQPATKLHPLKSVPPEQLPKLIQSLLAELPGCVILQADAAAFQEAVDYSWAQQNREIIPACIVRPCNAQQLGKAVTILKLEHDRRSHAGASAAGFFTIRSGGANPGLGASTVQDGVVIDLSLFRDVTPAVDGSTVTVGTGAKWLDVYQALDKKGLTVMGGRSPPIGVGGLTLQGGISFYSPKFGFVCSNVVSYEVVLANGNVVVASASEHPELWRVLKGGSNNFGIVTRFTLRSMPSAPVWVGQMFAPAAFQQAKALKVFHDYVNHASSSQPGGFDENAAGPILSFVYVQSLPLQLIALHLVYTEAPDDKNWPVYWRATGFASLWSFYRSSEVQSHTSAVEHIGRSAPAGTRHMQATTTIRNHAETMKAAYDIFCHTTTKLRHVKGLLFPFTFQAILPAWMNKGHPNVLGLDGCTEPLIILNCSVTWAEAKDDELVRSTIRHTLERIDAAAAARQSDHPYRFMNYCMEFQRPYEGCGEENLKLMRETSQKYDPDGLFQRGLAGGFKLDITHKT</sequence>
<dbReference type="Pfam" id="PF01565">
    <property type="entry name" value="FAD_binding_4"/>
    <property type="match status" value="1"/>
</dbReference>
<dbReference type="InterPro" id="IPR016169">
    <property type="entry name" value="FAD-bd_PCMH_sub2"/>
</dbReference>
<keyword evidence="8" id="KW-1185">Reference proteome</keyword>
<evidence type="ECO:0000256" key="5">
    <source>
        <dbReference type="SAM" id="Phobius"/>
    </source>
</evidence>
<proteinExistence type="inferred from homology"/>
<evidence type="ECO:0000256" key="3">
    <source>
        <dbReference type="ARBA" id="ARBA00022827"/>
    </source>
</evidence>
<dbReference type="Gene3D" id="3.30.465.10">
    <property type="match status" value="1"/>
</dbReference>
<dbReference type="EMBL" id="QJNU01000146">
    <property type="protein sequence ID" value="RYP05978.1"/>
    <property type="molecule type" value="Genomic_DNA"/>
</dbReference>
<evidence type="ECO:0000313" key="7">
    <source>
        <dbReference type="EMBL" id="RYP05978.1"/>
    </source>
</evidence>
<feature type="transmembrane region" description="Helical" evidence="5">
    <location>
        <begin position="30"/>
        <end position="48"/>
    </location>
</feature>
<gene>
    <name evidence="7" type="ORF">DL764_003438</name>
</gene>
<dbReference type="PANTHER" id="PTHR42973:SF4">
    <property type="entry name" value="FAD BINDING DOMAIN PROTEIN"/>
    <property type="match status" value="1"/>
</dbReference>
<dbReference type="GO" id="GO:0016491">
    <property type="term" value="F:oxidoreductase activity"/>
    <property type="evidence" value="ECO:0007669"/>
    <property type="project" value="UniProtKB-KW"/>
</dbReference>
<dbReference type="PROSITE" id="PS51387">
    <property type="entry name" value="FAD_PCMH"/>
    <property type="match status" value="1"/>
</dbReference>
<dbReference type="GO" id="GO:0071949">
    <property type="term" value="F:FAD binding"/>
    <property type="evidence" value="ECO:0007669"/>
    <property type="project" value="InterPro"/>
</dbReference>
<comment type="caution">
    <text evidence="7">The sequence shown here is derived from an EMBL/GenBank/DDBJ whole genome shotgun (WGS) entry which is preliminary data.</text>
</comment>
<dbReference type="STRING" id="155417.A0A4Q4TH81"/>
<dbReference type="AlphaFoldDB" id="A0A4Q4TH81"/>
<dbReference type="InterPro" id="IPR006094">
    <property type="entry name" value="Oxid_FAD_bind_N"/>
</dbReference>
<evidence type="ECO:0000313" key="8">
    <source>
        <dbReference type="Proteomes" id="UP000293360"/>
    </source>
</evidence>
<evidence type="ECO:0000259" key="6">
    <source>
        <dbReference type="PROSITE" id="PS51387"/>
    </source>
</evidence>
<keyword evidence="4" id="KW-0560">Oxidoreductase</keyword>
<keyword evidence="5" id="KW-1133">Transmembrane helix</keyword>
<evidence type="ECO:0000256" key="2">
    <source>
        <dbReference type="ARBA" id="ARBA00022630"/>
    </source>
</evidence>
<dbReference type="OrthoDB" id="2151789at2759"/>
<evidence type="ECO:0000256" key="1">
    <source>
        <dbReference type="ARBA" id="ARBA00005466"/>
    </source>
</evidence>
<evidence type="ECO:0000256" key="4">
    <source>
        <dbReference type="ARBA" id="ARBA00023002"/>
    </source>
</evidence>
<keyword evidence="5" id="KW-0472">Membrane</keyword>
<keyword evidence="2" id="KW-0285">Flavoprotein</keyword>
<keyword evidence="5" id="KW-0812">Transmembrane</keyword>
<dbReference type="InterPro" id="IPR016166">
    <property type="entry name" value="FAD-bd_PCMH"/>
</dbReference>
<dbReference type="InterPro" id="IPR036318">
    <property type="entry name" value="FAD-bd_PCMH-like_sf"/>
</dbReference>
<protein>
    <recommendedName>
        <fullName evidence="6">FAD-binding PCMH-type domain-containing protein</fullName>
    </recommendedName>
</protein>
<comment type="similarity">
    <text evidence="1">Belongs to the oxygen-dependent FAD-linked oxidoreductase family.</text>
</comment>